<dbReference type="EMBL" id="JASHID010000029">
    <property type="protein sequence ID" value="MDI9867376.1"/>
    <property type="molecule type" value="Genomic_DNA"/>
</dbReference>
<keyword evidence="2" id="KW-1185">Reference proteome</keyword>
<dbReference type="RefSeq" id="WP_283372031.1">
    <property type="nucleotide sequence ID" value="NZ_JASHID010000029.1"/>
</dbReference>
<comment type="caution">
    <text evidence="1">The sequence shown here is derived from an EMBL/GenBank/DDBJ whole genome shotgun (WGS) entry which is preliminary data.</text>
</comment>
<gene>
    <name evidence="1" type="ORF">QM480_23740</name>
</gene>
<evidence type="ECO:0008006" key="3">
    <source>
        <dbReference type="Google" id="ProtNLM"/>
    </source>
</evidence>
<evidence type="ECO:0000313" key="1">
    <source>
        <dbReference type="EMBL" id="MDI9867376.1"/>
    </source>
</evidence>
<accession>A0ABT6YV17</accession>
<name>A0ABT6YV17_9BACT</name>
<reference evidence="1 2" key="1">
    <citation type="submission" date="2023-05" db="EMBL/GenBank/DDBJ databases">
        <title>Novel species of genus Flectobacillus isolated from stream in China.</title>
        <authorList>
            <person name="Lu H."/>
        </authorList>
    </citation>
    <scope>NUCLEOTIDE SEQUENCE [LARGE SCALE GENOMIC DNA]</scope>
    <source>
        <strain evidence="1 2">DC10W</strain>
    </source>
</reference>
<organism evidence="1 2">
    <name type="scientific">Flectobacillus longus</name>
    <dbReference type="NCBI Taxonomy" id="2984207"/>
    <lineage>
        <taxon>Bacteria</taxon>
        <taxon>Pseudomonadati</taxon>
        <taxon>Bacteroidota</taxon>
        <taxon>Cytophagia</taxon>
        <taxon>Cytophagales</taxon>
        <taxon>Flectobacillaceae</taxon>
        <taxon>Flectobacillus</taxon>
    </lineage>
</organism>
<dbReference type="Proteomes" id="UP001236569">
    <property type="component" value="Unassembled WGS sequence"/>
</dbReference>
<protein>
    <recommendedName>
        <fullName evidence="3">Secretion system C-terminal sorting domain-containing protein</fullName>
    </recommendedName>
</protein>
<proteinExistence type="predicted"/>
<sequence length="273" mass="29936">MRHILSSILLGVSLLVSGHVVGQIKYQLKLDDNLKTYHVYVLSEKSYTSPNNLISTAQITFKVKSGSDFKLNNLRSASDSDIWDLNGVLKSPSLAPTYTYYSVGLQTMGTSHYALKEGELVELFSFENTGTENPQIQLISENDVMVQNQKTTKINIGNQINLLGVSSGLQNAYSGNTGESGVSVLSLQSIYPNPAIDKLKVQWDNRLAEEPSELKLQLIDATTGITVQEEILDPSYGKHEAGVDLLNVKLGGYLIKLQSKNFSSQAVHVVVTK</sequence>
<evidence type="ECO:0000313" key="2">
    <source>
        <dbReference type="Proteomes" id="UP001236569"/>
    </source>
</evidence>